<dbReference type="EMBL" id="CP012040">
    <property type="protein sequence ID" value="AKP51586.1"/>
    <property type="molecule type" value="Genomic_DNA"/>
</dbReference>
<dbReference type="PANTHER" id="PTHR41349:SF1">
    <property type="entry name" value="PROTEIN CBG08683"/>
    <property type="match status" value="1"/>
</dbReference>
<keyword evidence="3" id="KW-0255">Endonuclease</keyword>
<dbReference type="PANTHER" id="PTHR41349">
    <property type="match status" value="1"/>
</dbReference>
<keyword evidence="3" id="KW-0378">Hydrolase</keyword>
<dbReference type="STRING" id="320787.CA2015_2165"/>
<dbReference type="GO" id="GO:0004519">
    <property type="term" value="F:endonuclease activity"/>
    <property type="evidence" value="ECO:0007669"/>
    <property type="project" value="UniProtKB-KW"/>
</dbReference>
<keyword evidence="1" id="KW-0732">Signal</keyword>
<reference evidence="3 4" key="1">
    <citation type="submission" date="2015-07" db="EMBL/GenBank/DDBJ databases">
        <authorList>
            <person name="Kim K.M."/>
        </authorList>
    </citation>
    <scope>NUCLEOTIDE SEQUENCE [LARGE SCALE GENOMIC DNA]</scope>
    <source>
        <strain evidence="3 4">KCTC 12363</strain>
    </source>
</reference>
<evidence type="ECO:0000256" key="1">
    <source>
        <dbReference type="SAM" id="SignalP"/>
    </source>
</evidence>
<dbReference type="AlphaFoldDB" id="A0A0H4PAX1"/>
<dbReference type="Proteomes" id="UP000036520">
    <property type="component" value="Chromosome"/>
</dbReference>
<dbReference type="KEGG" id="camu:CA2015_2165"/>
<evidence type="ECO:0000259" key="2">
    <source>
        <dbReference type="Pfam" id="PF03372"/>
    </source>
</evidence>
<proteinExistence type="predicted"/>
<protein>
    <submittedName>
        <fullName evidence="3">Endonuclease/exonuclease/phosphatase</fullName>
    </submittedName>
</protein>
<dbReference type="GO" id="GO:0004527">
    <property type="term" value="F:exonuclease activity"/>
    <property type="evidence" value="ECO:0007669"/>
    <property type="project" value="UniProtKB-KW"/>
</dbReference>
<name>A0A0H4PAX1_9BACT</name>
<dbReference type="InterPro" id="IPR036691">
    <property type="entry name" value="Endo/exonu/phosph_ase_sf"/>
</dbReference>
<feature type="domain" description="Endonuclease/exonuclease/phosphatase" evidence="2">
    <location>
        <begin position="29"/>
        <end position="295"/>
    </location>
</feature>
<organism evidence="3 4">
    <name type="scientific">Cyclobacterium amurskyense</name>
    <dbReference type="NCBI Taxonomy" id="320787"/>
    <lineage>
        <taxon>Bacteria</taxon>
        <taxon>Pseudomonadati</taxon>
        <taxon>Bacteroidota</taxon>
        <taxon>Cytophagia</taxon>
        <taxon>Cytophagales</taxon>
        <taxon>Cyclobacteriaceae</taxon>
        <taxon>Cyclobacterium</taxon>
    </lineage>
</organism>
<dbReference type="SUPFAM" id="SSF56219">
    <property type="entry name" value="DNase I-like"/>
    <property type="match status" value="1"/>
</dbReference>
<feature type="chain" id="PRO_5005208519" evidence="1">
    <location>
        <begin position="20"/>
        <end position="308"/>
    </location>
</feature>
<dbReference type="Gene3D" id="3.60.10.10">
    <property type="entry name" value="Endonuclease/exonuclease/phosphatase"/>
    <property type="match status" value="1"/>
</dbReference>
<gene>
    <name evidence="3" type="ORF">CA2015_2165</name>
</gene>
<dbReference type="Pfam" id="PF03372">
    <property type="entry name" value="Exo_endo_phos"/>
    <property type="match status" value="1"/>
</dbReference>
<evidence type="ECO:0000313" key="4">
    <source>
        <dbReference type="Proteomes" id="UP000036520"/>
    </source>
</evidence>
<keyword evidence="3" id="KW-0540">Nuclease</keyword>
<feature type="signal peptide" evidence="1">
    <location>
        <begin position="1"/>
        <end position="19"/>
    </location>
</feature>
<keyword evidence="3" id="KW-0269">Exonuclease</keyword>
<keyword evidence="4" id="KW-1185">Reference proteome</keyword>
<dbReference type="InterPro" id="IPR005135">
    <property type="entry name" value="Endo/exonuclease/phosphatase"/>
</dbReference>
<evidence type="ECO:0000313" key="3">
    <source>
        <dbReference type="EMBL" id="AKP51586.1"/>
    </source>
</evidence>
<sequence>MMRILFCLSLLLIFGNCTSKIEQTTFKVMAWNILHGGNDIENGPQNVIQIIKEINPDVILMVETYGSGKMIADSLGYDFHLIAEEGTALDDKSVNLSIFSKFPFGERIDTDYPFYLGGREILIKDRKIRLFSNWFHYLPWEDAPEDLGLNTAELLAWERSENKYDMIQKVLPYLKKYSAETDSIPMIFGGDMNSPSHLDWGEATKEIHNGLVVPWYSTKVLEDMGLIDTYRTLNPDPLANPGITWDSKGVKDEHRIDYIFYKGDALKAIDSKSYKAFLGEPFSINGKTFAYPSDHGFVLTTFAFKNFP</sequence>
<accession>A0A0H4PAX1</accession>